<evidence type="ECO:0000256" key="1">
    <source>
        <dbReference type="ARBA" id="ARBA00022679"/>
    </source>
</evidence>
<dbReference type="RefSeq" id="WP_246972827.1">
    <property type="nucleotide sequence ID" value="NZ_CP095397.1"/>
</dbReference>
<dbReference type="InterPro" id="IPR050832">
    <property type="entry name" value="Bact_Acetyltransf"/>
</dbReference>
<organism evidence="4 5">
    <name type="scientific">Natribaculum luteum</name>
    <dbReference type="NCBI Taxonomy" id="1586232"/>
    <lineage>
        <taxon>Archaea</taxon>
        <taxon>Methanobacteriati</taxon>
        <taxon>Methanobacteriota</taxon>
        <taxon>Stenosarchaea group</taxon>
        <taxon>Halobacteria</taxon>
        <taxon>Halobacteriales</taxon>
        <taxon>Natrialbaceae</taxon>
        <taxon>Natribaculum</taxon>
    </lineage>
</organism>
<dbReference type="GO" id="GO:0016746">
    <property type="term" value="F:acyltransferase activity"/>
    <property type="evidence" value="ECO:0007669"/>
    <property type="project" value="UniProtKB-KW"/>
</dbReference>
<dbReference type="EC" id="2.3.-.-" evidence="4"/>
<accession>A0ABD5P3J6</accession>
<dbReference type="Gene3D" id="3.40.630.30">
    <property type="match status" value="1"/>
</dbReference>
<evidence type="ECO:0000313" key="5">
    <source>
        <dbReference type="Proteomes" id="UP001595821"/>
    </source>
</evidence>
<keyword evidence="1 4" id="KW-0808">Transferase</keyword>
<dbReference type="EMBL" id="JBHSDJ010000124">
    <property type="protein sequence ID" value="MFC4248523.1"/>
    <property type="molecule type" value="Genomic_DNA"/>
</dbReference>
<dbReference type="SUPFAM" id="SSF55729">
    <property type="entry name" value="Acyl-CoA N-acyltransferases (Nat)"/>
    <property type="match status" value="1"/>
</dbReference>
<gene>
    <name evidence="4" type="ORF">ACFOZ7_16560</name>
</gene>
<protein>
    <submittedName>
        <fullName evidence="4">GNAT family N-acetyltransferase</fullName>
        <ecNumber evidence="4">2.3.-.-</ecNumber>
    </submittedName>
</protein>
<sequence length="172" mass="19064">MKIRSATSADREAIRAVARETWHDTYDDLEADTIDAVVDEWYGDDELETAIGGWHGDDLDVSLEGIDTVLLVAEVGGEVVGFTHALADGEEGDVLRMYVHPDHQDAGVGTALHQHLRERLVELGVTRMRAFDLASNEASRTFYEGLDFEETDRGTVQIGDGTYDEAVYTLEF</sequence>
<dbReference type="Proteomes" id="UP001595821">
    <property type="component" value="Unassembled WGS sequence"/>
</dbReference>
<dbReference type="PROSITE" id="PS51186">
    <property type="entry name" value="GNAT"/>
    <property type="match status" value="1"/>
</dbReference>
<comment type="caution">
    <text evidence="4">The sequence shown here is derived from an EMBL/GenBank/DDBJ whole genome shotgun (WGS) entry which is preliminary data.</text>
</comment>
<dbReference type="AlphaFoldDB" id="A0ABD5P3J6"/>
<evidence type="ECO:0000259" key="3">
    <source>
        <dbReference type="PROSITE" id="PS51186"/>
    </source>
</evidence>
<reference evidence="4 5" key="1">
    <citation type="journal article" date="2014" name="Int. J. Syst. Evol. Microbiol.">
        <title>Complete genome sequence of Corynebacterium casei LMG S-19264T (=DSM 44701T), isolated from a smear-ripened cheese.</title>
        <authorList>
            <consortium name="US DOE Joint Genome Institute (JGI-PGF)"/>
            <person name="Walter F."/>
            <person name="Albersmeier A."/>
            <person name="Kalinowski J."/>
            <person name="Ruckert C."/>
        </authorList>
    </citation>
    <scope>NUCLEOTIDE SEQUENCE [LARGE SCALE GENOMIC DNA]</scope>
    <source>
        <strain evidence="4 5">IBRC-M 10912</strain>
    </source>
</reference>
<dbReference type="InterPro" id="IPR016181">
    <property type="entry name" value="Acyl_CoA_acyltransferase"/>
</dbReference>
<evidence type="ECO:0000313" key="4">
    <source>
        <dbReference type="EMBL" id="MFC4248523.1"/>
    </source>
</evidence>
<proteinExistence type="predicted"/>
<dbReference type="CDD" id="cd04301">
    <property type="entry name" value="NAT_SF"/>
    <property type="match status" value="1"/>
</dbReference>
<evidence type="ECO:0000256" key="2">
    <source>
        <dbReference type="ARBA" id="ARBA00023315"/>
    </source>
</evidence>
<keyword evidence="2 4" id="KW-0012">Acyltransferase</keyword>
<name>A0ABD5P3J6_9EURY</name>
<dbReference type="InterPro" id="IPR000182">
    <property type="entry name" value="GNAT_dom"/>
</dbReference>
<feature type="domain" description="N-acetyltransferase" evidence="3">
    <location>
        <begin position="1"/>
        <end position="172"/>
    </location>
</feature>
<dbReference type="PANTHER" id="PTHR43877">
    <property type="entry name" value="AMINOALKYLPHOSPHONATE N-ACETYLTRANSFERASE-RELATED-RELATED"/>
    <property type="match status" value="1"/>
</dbReference>
<dbReference type="GeneID" id="71853205"/>
<dbReference type="Pfam" id="PF13508">
    <property type="entry name" value="Acetyltransf_7"/>
    <property type="match status" value="1"/>
</dbReference>